<dbReference type="EMBL" id="BJNP01000065">
    <property type="protein sequence ID" value="GEC73763.1"/>
    <property type="molecule type" value="Genomic_DNA"/>
</dbReference>
<keyword evidence="2" id="KW-1133">Transmembrane helix</keyword>
<feature type="transmembrane region" description="Helical" evidence="2">
    <location>
        <begin position="184"/>
        <end position="207"/>
    </location>
</feature>
<name>A0A4Y4B546_9FLAO</name>
<evidence type="ECO:0000313" key="3">
    <source>
        <dbReference type="EMBL" id="GEC73763.1"/>
    </source>
</evidence>
<dbReference type="InterPro" id="IPR005240">
    <property type="entry name" value="DUF389"/>
</dbReference>
<feature type="transmembrane region" description="Helical" evidence="2">
    <location>
        <begin position="228"/>
        <end position="249"/>
    </location>
</feature>
<dbReference type="NCBIfam" id="TIGR00341">
    <property type="entry name" value="TIGR00341 family protein"/>
    <property type="match status" value="1"/>
</dbReference>
<dbReference type="RefSeq" id="WP_174799735.1">
    <property type="nucleotide sequence ID" value="NZ_BJNP01000065.1"/>
</dbReference>
<feature type="transmembrane region" description="Helical" evidence="2">
    <location>
        <begin position="129"/>
        <end position="148"/>
    </location>
</feature>
<evidence type="ECO:0000313" key="4">
    <source>
        <dbReference type="Proteomes" id="UP000316775"/>
    </source>
</evidence>
<dbReference type="PANTHER" id="PTHR20992">
    <property type="entry name" value="AT15442P-RELATED"/>
    <property type="match status" value="1"/>
</dbReference>
<keyword evidence="4" id="KW-1185">Reference proteome</keyword>
<dbReference type="STRING" id="983.SAMN05443543_10681"/>
<organism evidence="3 4">
    <name type="scientific">Flavobacterium flevense</name>
    <dbReference type="NCBI Taxonomy" id="983"/>
    <lineage>
        <taxon>Bacteria</taxon>
        <taxon>Pseudomonadati</taxon>
        <taxon>Bacteroidota</taxon>
        <taxon>Flavobacteriia</taxon>
        <taxon>Flavobacteriales</taxon>
        <taxon>Flavobacteriaceae</taxon>
        <taxon>Flavobacterium</taxon>
    </lineage>
</organism>
<proteinExistence type="predicted"/>
<gene>
    <name evidence="3" type="ORF">FFL01_33020</name>
</gene>
<evidence type="ECO:0000256" key="2">
    <source>
        <dbReference type="SAM" id="Phobius"/>
    </source>
</evidence>
<feature type="coiled-coil region" evidence="1">
    <location>
        <begin position="294"/>
        <end position="321"/>
    </location>
</feature>
<feature type="transmembrane region" description="Helical" evidence="2">
    <location>
        <begin position="61"/>
        <end position="84"/>
    </location>
</feature>
<accession>A0A4Y4B546</accession>
<sequence>MKLLIRKLFDYINLTKGEDDKSKVLDNVKVNISFRGANLWILACAIAVASIGLNVNSTAVIIGAMLISPLMGPIVGAGFGLGTYDFELLKRSLKNLLVATIAGLVVSTIYFYISPFKEAQPELLSRTSPNIYDILIAFFGGLVGVIAITRVEKGNPIPGVAIATALMPPLCTAGYGLATGSFKFFFGAMYLYSINCIFICISTFLIVKYLDYPIKKQLDEKIQKKVKYYISTVITIVLLPSIYFAYQLFEEKKYQQQIDVFTEKEFNNKGITIIYKKTQFNKSPKILELGFLSKRFSDAEIKELNRSLKDYELNNTKLVIKQDTTDLKSDILNEINFNKSVLSQKDVTILNLKKQIAQNHFDNNNLLAEMKILFPDIQNISISNHTFNEKTDSIKTVPVLIYKSKNEFGKPELDKLSQWLKQRLSKKEIELYRQK</sequence>
<dbReference type="PANTHER" id="PTHR20992:SF9">
    <property type="entry name" value="AT15442P-RELATED"/>
    <property type="match status" value="1"/>
</dbReference>
<keyword evidence="1" id="KW-0175">Coiled coil</keyword>
<feature type="transmembrane region" description="Helical" evidence="2">
    <location>
        <begin position="160"/>
        <end position="178"/>
    </location>
</feature>
<protein>
    <submittedName>
        <fullName evidence="3">Membrane protein</fullName>
    </submittedName>
</protein>
<reference evidence="3 4" key="1">
    <citation type="submission" date="2019-06" db="EMBL/GenBank/DDBJ databases">
        <title>Whole genome shotgun sequence of Flavobacterium flevense NBRC 14960.</title>
        <authorList>
            <person name="Hosoyama A."/>
            <person name="Uohara A."/>
            <person name="Ohji S."/>
            <person name="Ichikawa N."/>
        </authorList>
    </citation>
    <scope>NUCLEOTIDE SEQUENCE [LARGE SCALE GENOMIC DNA]</scope>
    <source>
        <strain evidence="3 4">NBRC 14960</strain>
    </source>
</reference>
<keyword evidence="2" id="KW-0472">Membrane</keyword>
<comment type="caution">
    <text evidence="3">The sequence shown here is derived from an EMBL/GenBank/DDBJ whole genome shotgun (WGS) entry which is preliminary data.</text>
</comment>
<dbReference type="Proteomes" id="UP000316775">
    <property type="component" value="Unassembled WGS sequence"/>
</dbReference>
<keyword evidence="2" id="KW-0812">Transmembrane</keyword>
<evidence type="ECO:0000256" key="1">
    <source>
        <dbReference type="SAM" id="Coils"/>
    </source>
</evidence>
<dbReference type="AlphaFoldDB" id="A0A4Y4B546"/>
<dbReference type="Pfam" id="PF04087">
    <property type="entry name" value="DUF389"/>
    <property type="match status" value="1"/>
</dbReference>
<feature type="transmembrane region" description="Helical" evidence="2">
    <location>
        <begin position="37"/>
        <end position="55"/>
    </location>
</feature>
<feature type="transmembrane region" description="Helical" evidence="2">
    <location>
        <begin position="96"/>
        <end position="113"/>
    </location>
</feature>